<protein>
    <submittedName>
        <fullName evidence="2">Jg17147 protein</fullName>
    </submittedName>
</protein>
<feature type="non-terminal residue" evidence="2">
    <location>
        <position position="1"/>
    </location>
</feature>
<proteinExistence type="predicted"/>
<organism evidence="2 3">
    <name type="scientific">Pararge aegeria aegeria</name>
    <dbReference type="NCBI Taxonomy" id="348720"/>
    <lineage>
        <taxon>Eukaryota</taxon>
        <taxon>Metazoa</taxon>
        <taxon>Ecdysozoa</taxon>
        <taxon>Arthropoda</taxon>
        <taxon>Hexapoda</taxon>
        <taxon>Insecta</taxon>
        <taxon>Pterygota</taxon>
        <taxon>Neoptera</taxon>
        <taxon>Endopterygota</taxon>
        <taxon>Lepidoptera</taxon>
        <taxon>Glossata</taxon>
        <taxon>Ditrysia</taxon>
        <taxon>Papilionoidea</taxon>
        <taxon>Nymphalidae</taxon>
        <taxon>Satyrinae</taxon>
        <taxon>Satyrini</taxon>
        <taxon>Parargina</taxon>
        <taxon>Pararge</taxon>
    </lineage>
</organism>
<comment type="caution">
    <text evidence="2">The sequence shown here is derived from an EMBL/GenBank/DDBJ whole genome shotgun (WGS) entry which is preliminary data.</text>
</comment>
<dbReference type="AlphaFoldDB" id="A0A8S4QUM1"/>
<dbReference type="EMBL" id="CAKXAJ010015822">
    <property type="protein sequence ID" value="CAH2216565.1"/>
    <property type="molecule type" value="Genomic_DNA"/>
</dbReference>
<evidence type="ECO:0000313" key="2">
    <source>
        <dbReference type="EMBL" id="CAH2216565.1"/>
    </source>
</evidence>
<gene>
    <name evidence="2" type="primary">jg17147</name>
    <name evidence="2" type="ORF">PAEG_LOCUS4555</name>
</gene>
<dbReference type="Proteomes" id="UP000838756">
    <property type="component" value="Unassembled WGS sequence"/>
</dbReference>
<evidence type="ECO:0000313" key="3">
    <source>
        <dbReference type="Proteomes" id="UP000838756"/>
    </source>
</evidence>
<sequence>MRCEHDDKAHPQTARARKSGRVAPPNDSRAGDRRFLVTLQPPQDLSRN</sequence>
<feature type="region of interest" description="Disordered" evidence="1">
    <location>
        <begin position="1"/>
        <end position="48"/>
    </location>
</feature>
<name>A0A8S4QUM1_9NEOP</name>
<accession>A0A8S4QUM1</accession>
<keyword evidence="3" id="KW-1185">Reference proteome</keyword>
<evidence type="ECO:0000256" key="1">
    <source>
        <dbReference type="SAM" id="MobiDB-lite"/>
    </source>
</evidence>
<reference evidence="2" key="1">
    <citation type="submission" date="2022-03" db="EMBL/GenBank/DDBJ databases">
        <authorList>
            <person name="Lindestad O."/>
        </authorList>
    </citation>
    <scope>NUCLEOTIDE SEQUENCE</scope>
</reference>
<feature type="compositionally biased region" description="Basic and acidic residues" evidence="1">
    <location>
        <begin position="1"/>
        <end position="10"/>
    </location>
</feature>
<feature type="non-terminal residue" evidence="2">
    <location>
        <position position="48"/>
    </location>
</feature>